<feature type="domain" description="Aminotransferase class V" evidence="5">
    <location>
        <begin position="29"/>
        <end position="396"/>
    </location>
</feature>
<keyword evidence="7" id="KW-1185">Reference proteome</keyword>
<evidence type="ECO:0000256" key="1">
    <source>
        <dbReference type="ARBA" id="ARBA00001933"/>
    </source>
</evidence>
<evidence type="ECO:0000256" key="4">
    <source>
        <dbReference type="RuleBase" id="RU004504"/>
    </source>
</evidence>
<dbReference type="InterPro" id="IPR015422">
    <property type="entry name" value="PyrdxlP-dep_Trfase_small"/>
</dbReference>
<comment type="caution">
    <text evidence="6">The sequence shown here is derived from an EMBL/GenBank/DDBJ whole genome shotgun (WGS) entry which is preliminary data.</text>
</comment>
<name>A0AAD5DU82_9CHLO</name>
<accession>A0AAD5DU82</accession>
<gene>
    <name evidence="6" type="ORF">COHA_003996</name>
</gene>
<comment type="cofactor">
    <cofactor evidence="1 4">
        <name>pyridoxal 5'-phosphate</name>
        <dbReference type="ChEBI" id="CHEBI:597326"/>
    </cofactor>
</comment>
<reference evidence="6" key="1">
    <citation type="submission" date="2020-11" db="EMBL/GenBank/DDBJ databases">
        <title>Chlorella ohadii genome sequencing and assembly.</title>
        <authorList>
            <person name="Murik O."/>
            <person name="Treves H."/>
            <person name="Kedem I."/>
            <person name="Shotland Y."/>
            <person name="Kaplan A."/>
        </authorList>
    </citation>
    <scope>NUCLEOTIDE SEQUENCE</scope>
    <source>
        <strain evidence="6">1</strain>
    </source>
</reference>
<sequence length="413" mass="44009">MAAQAQPWTEADTAAARAAIPHLRSGLVHLNNAGCSIPTQATLAAVQDYLAREASDGGYETVDASAAALQRPYTALAALLNCRPEEIAILTSATAAWQQVLYGLAWGWRPGDRVLTSVHEYGSNAIALLQLARRTGVSLEVVPETPAGDIDTAALERMLASSPKPVLVAISHVPTSSGRVYNAAAVGALCRQAGVLYMLDACQSIGQLPVDVQAVQCDFACGTGRKYLRGPRGSGFLFCRSSDALDKFEPAVLDNTGGSWSGSWGYSIHPTAKRFESYEMSFAAKVGLGVAVQECVELGIQRIWARVQQLAQQLRQGLAALPGVTVHDHGRTLCGLVSFTVDGMTADKVQQGLAARHINTSVSRIGSSRWDFETRQLAEVVRASVHYFNTEEEVQRCVEAVSQLEAAAGGGQR</sequence>
<organism evidence="6 7">
    <name type="scientific">Chlorella ohadii</name>
    <dbReference type="NCBI Taxonomy" id="2649997"/>
    <lineage>
        <taxon>Eukaryota</taxon>
        <taxon>Viridiplantae</taxon>
        <taxon>Chlorophyta</taxon>
        <taxon>core chlorophytes</taxon>
        <taxon>Trebouxiophyceae</taxon>
        <taxon>Chlorellales</taxon>
        <taxon>Chlorellaceae</taxon>
        <taxon>Chlorella clade</taxon>
        <taxon>Chlorella</taxon>
    </lineage>
</organism>
<proteinExistence type="inferred from homology"/>
<dbReference type="Pfam" id="PF00266">
    <property type="entry name" value="Aminotran_5"/>
    <property type="match status" value="1"/>
</dbReference>
<dbReference type="InterPro" id="IPR020578">
    <property type="entry name" value="Aminotrans_V_PyrdxlP_BS"/>
</dbReference>
<dbReference type="InterPro" id="IPR000192">
    <property type="entry name" value="Aminotrans_V_dom"/>
</dbReference>
<dbReference type="AlphaFoldDB" id="A0AAD5DU82"/>
<dbReference type="PANTHER" id="PTHR43586:SF24">
    <property type="entry name" value="BLR4730 PROTEIN"/>
    <property type="match status" value="1"/>
</dbReference>
<dbReference type="Gene3D" id="3.90.1150.10">
    <property type="entry name" value="Aspartate Aminotransferase, domain 1"/>
    <property type="match status" value="1"/>
</dbReference>
<evidence type="ECO:0000256" key="3">
    <source>
        <dbReference type="RuleBase" id="RU004075"/>
    </source>
</evidence>
<evidence type="ECO:0000256" key="2">
    <source>
        <dbReference type="ARBA" id="ARBA00022898"/>
    </source>
</evidence>
<evidence type="ECO:0000313" key="7">
    <source>
        <dbReference type="Proteomes" id="UP001205105"/>
    </source>
</evidence>
<dbReference type="InterPro" id="IPR015421">
    <property type="entry name" value="PyrdxlP-dep_Trfase_major"/>
</dbReference>
<evidence type="ECO:0000259" key="5">
    <source>
        <dbReference type="Pfam" id="PF00266"/>
    </source>
</evidence>
<dbReference type="SUPFAM" id="SSF53383">
    <property type="entry name" value="PLP-dependent transferases"/>
    <property type="match status" value="1"/>
</dbReference>
<dbReference type="Gene3D" id="3.40.640.10">
    <property type="entry name" value="Type I PLP-dependent aspartate aminotransferase-like (Major domain)"/>
    <property type="match status" value="1"/>
</dbReference>
<dbReference type="InterPro" id="IPR015424">
    <property type="entry name" value="PyrdxlP-dep_Trfase"/>
</dbReference>
<evidence type="ECO:0000313" key="6">
    <source>
        <dbReference type="EMBL" id="KAI7842356.1"/>
    </source>
</evidence>
<keyword evidence="2" id="KW-0663">Pyridoxal phosphate</keyword>
<dbReference type="EMBL" id="JADXDR010000053">
    <property type="protein sequence ID" value="KAI7842356.1"/>
    <property type="molecule type" value="Genomic_DNA"/>
</dbReference>
<comment type="similarity">
    <text evidence="3">Belongs to the class-V pyridoxal-phosphate-dependent aminotransferase family.</text>
</comment>
<dbReference type="PANTHER" id="PTHR43586">
    <property type="entry name" value="CYSTEINE DESULFURASE"/>
    <property type="match status" value="1"/>
</dbReference>
<dbReference type="PROSITE" id="PS00595">
    <property type="entry name" value="AA_TRANSFER_CLASS_5"/>
    <property type="match status" value="1"/>
</dbReference>
<dbReference type="Proteomes" id="UP001205105">
    <property type="component" value="Unassembled WGS sequence"/>
</dbReference>
<protein>
    <recommendedName>
        <fullName evidence="5">Aminotransferase class V domain-containing protein</fullName>
    </recommendedName>
</protein>